<name>A0A163IYP0_ABSGL</name>
<protein>
    <recommendedName>
        <fullName evidence="7">Cardiolipin synthase N-terminal domain-containing protein</fullName>
    </recommendedName>
</protein>
<evidence type="ECO:0000313" key="9">
    <source>
        <dbReference type="Proteomes" id="UP000078561"/>
    </source>
</evidence>
<sequence length="75" mass="8337">MTQNMLSYTGGVVGFLILILDLVVLFEVIKSNRTVSGKLGWSLLVFFFPIVGLIIYFLFGKRELHNSPAYTPIGA</sequence>
<evidence type="ECO:0000256" key="3">
    <source>
        <dbReference type="ARBA" id="ARBA00022692"/>
    </source>
</evidence>
<gene>
    <name evidence="8" type="primary">ABSGL_01493.1 scaffold 1580</name>
</gene>
<evidence type="ECO:0000256" key="4">
    <source>
        <dbReference type="ARBA" id="ARBA00022989"/>
    </source>
</evidence>
<dbReference type="OMA" id="PSHKLLW"/>
<keyword evidence="9" id="KW-1185">Reference proteome</keyword>
<comment type="subcellular location">
    <subcellularLocation>
        <location evidence="1">Cell membrane</location>
        <topology evidence="1">Multi-pass membrane protein</topology>
    </subcellularLocation>
</comment>
<dbReference type="Proteomes" id="UP000078561">
    <property type="component" value="Unassembled WGS sequence"/>
</dbReference>
<keyword evidence="4 6" id="KW-1133">Transmembrane helix</keyword>
<dbReference type="GO" id="GO:0005886">
    <property type="term" value="C:plasma membrane"/>
    <property type="evidence" value="ECO:0007669"/>
    <property type="project" value="UniProtKB-SubCell"/>
</dbReference>
<feature type="transmembrane region" description="Helical" evidence="6">
    <location>
        <begin position="6"/>
        <end position="29"/>
    </location>
</feature>
<evidence type="ECO:0000256" key="1">
    <source>
        <dbReference type="ARBA" id="ARBA00004651"/>
    </source>
</evidence>
<dbReference type="Pfam" id="PF13396">
    <property type="entry name" value="PLDc_N"/>
    <property type="match status" value="1"/>
</dbReference>
<accession>A0A163IYP0</accession>
<evidence type="ECO:0000256" key="6">
    <source>
        <dbReference type="SAM" id="Phobius"/>
    </source>
</evidence>
<evidence type="ECO:0000259" key="7">
    <source>
        <dbReference type="Pfam" id="PF13396"/>
    </source>
</evidence>
<keyword evidence="2" id="KW-1003">Cell membrane</keyword>
<keyword evidence="5 6" id="KW-0472">Membrane</keyword>
<feature type="domain" description="Cardiolipin synthase N-terminal" evidence="7">
    <location>
        <begin position="19"/>
        <end position="60"/>
    </location>
</feature>
<evidence type="ECO:0000256" key="2">
    <source>
        <dbReference type="ARBA" id="ARBA00022475"/>
    </source>
</evidence>
<feature type="transmembrane region" description="Helical" evidence="6">
    <location>
        <begin position="41"/>
        <end position="59"/>
    </location>
</feature>
<dbReference type="EMBL" id="LT550653">
    <property type="protein sequence ID" value="SAL96125.1"/>
    <property type="molecule type" value="Genomic_DNA"/>
</dbReference>
<organism evidence="8">
    <name type="scientific">Absidia glauca</name>
    <name type="common">Pin mould</name>
    <dbReference type="NCBI Taxonomy" id="4829"/>
    <lineage>
        <taxon>Eukaryota</taxon>
        <taxon>Fungi</taxon>
        <taxon>Fungi incertae sedis</taxon>
        <taxon>Mucoromycota</taxon>
        <taxon>Mucoromycotina</taxon>
        <taxon>Mucoromycetes</taxon>
        <taxon>Mucorales</taxon>
        <taxon>Cunninghamellaceae</taxon>
        <taxon>Absidia</taxon>
    </lineage>
</organism>
<reference evidence="8" key="1">
    <citation type="submission" date="2016-04" db="EMBL/GenBank/DDBJ databases">
        <authorList>
            <person name="Evans L.H."/>
            <person name="Alamgir A."/>
            <person name="Owens N."/>
            <person name="Weber N.D."/>
            <person name="Virtaneva K."/>
            <person name="Barbian K."/>
            <person name="Babar A."/>
            <person name="Rosenke K."/>
        </authorList>
    </citation>
    <scope>NUCLEOTIDE SEQUENCE [LARGE SCALE GENOMIC DNA]</scope>
    <source>
        <strain evidence="8">CBS 101.48</strain>
    </source>
</reference>
<dbReference type="OrthoDB" id="5193244at2759"/>
<evidence type="ECO:0000313" key="8">
    <source>
        <dbReference type="EMBL" id="SAL96125.1"/>
    </source>
</evidence>
<dbReference type="InParanoid" id="A0A163IYP0"/>
<evidence type="ECO:0000256" key="5">
    <source>
        <dbReference type="ARBA" id="ARBA00023136"/>
    </source>
</evidence>
<keyword evidence="3 6" id="KW-0812">Transmembrane</keyword>
<proteinExistence type="predicted"/>
<dbReference type="InterPro" id="IPR027379">
    <property type="entry name" value="CLS_N"/>
</dbReference>
<dbReference type="AlphaFoldDB" id="A0A163IYP0"/>